<dbReference type="AlphaFoldDB" id="A0A285T300"/>
<dbReference type="OrthoDB" id="2566111at2"/>
<organism evidence="1 2">
    <name type="scientific">Ureibacillus xyleni</name>
    <dbReference type="NCBI Taxonomy" id="614648"/>
    <lineage>
        <taxon>Bacteria</taxon>
        <taxon>Bacillati</taxon>
        <taxon>Bacillota</taxon>
        <taxon>Bacilli</taxon>
        <taxon>Bacillales</taxon>
        <taxon>Caryophanaceae</taxon>
        <taxon>Ureibacillus</taxon>
    </lineage>
</organism>
<reference evidence="2" key="1">
    <citation type="submission" date="2017-08" db="EMBL/GenBank/DDBJ databases">
        <authorList>
            <person name="Varghese N."/>
            <person name="Submissions S."/>
        </authorList>
    </citation>
    <scope>NUCLEOTIDE SEQUENCE [LARGE SCALE GENOMIC DNA]</scope>
    <source>
        <strain evidence="2">JC22</strain>
    </source>
</reference>
<keyword evidence="2" id="KW-1185">Reference proteome</keyword>
<evidence type="ECO:0008006" key="3">
    <source>
        <dbReference type="Google" id="ProtNLM"/>
    </source>
</evidence>
<gene>
    <name evidence="1" type="ORF">SAMN05880501_107204</name>
</gene>
<dbReference type="EMBL" id="OBMQ01000007">
    <property type="protein sequence ID" value="SOC13504.1"/>
    <property type="molecule type" value="Genomic_DNA"/>
</dbReference>
<dbReference type="Proteomes" id="UP000219636">
    <property type="component" value="Unassembled WGS sequence"/>
</dbReference>
<accession>A0A285T300</accession>
<sequence>MSKRKTIKPVDSKITSLQYSTEISIDTLTLVAKLTYEQQEELANRIILYHNNQYQDQYFRYSRVINNIIIKVSPRNALTAINYNTMIIFPKSASLTKVPYSIREILQFDTWKIKRIDIAFDFSNNTPFSSFCNRLIFKHHGNVKFLQQSKNDKDWKSEYVGSLNPKTEAKACCYDRNEKESDMGTGIEHDHPLRFEVRLYPKLNEYNTLTRIDHGWIEKKLEKFIFVPDIELLPINKWDKRRLYKIQEDYDYLKQLPSPKQKDLKRVAKEHRVAFEDIYSMNKEQLFSFLKLEPLSNESYGVSEQLDYNSLLQD</sequence>
<protein>
    <recommendedName>
        <fullName evidence="3">Replication initiation factor</fullName>
    </recommendedName>
</protein>
<evidence type="ECO:0000313" key="1">
    <source>
        <dbReference type="EMBL" id="SOC13504.1"/>
    </source>
</evidence>
<proteinExistence type="predicted"/>
<evidence type="ECO:0000313" key="2">
    <source>
        <dbReference type="Proteomes" id="UP000219636"/>
    </source>
</evidence>
<name>A0A285T300_9BACL</name>
<dbReference type="RefSeq" id="WP_097073926.1">
    <property type="nucleotide sequence ID" value="NZ_OBMQ01000007.1"/>
</dbReference>